<keyword evidence="2" id="KW-1185">Reference proteome</keyword>
<evidence type="ECO:0000313" key="2">
    <source>
        <dbReference type="Proteomes" id="UP001501600"/>
    </source>
</evidence>
<accession>A0ABP9S7A4</accession>
<dbReference type="Proteomes" id="UP001501600">
    <property type="component" value="Unassembled WGS sequence"/>
</dbReference>
<proteinExistence type="predicted"/>
<dbReference type="RefSeq" id="WP_345317030.1">
    <property type="nucleotide sequence ID" value="NZ_BAABLF010000013.1"/>
</dbReference>
<sequence>MELDRLIQDAPKALVPERDLWPGIESRLQPSVRRTSAWALAASLFIGLLIGSQLRPLWLAEPVPSVSTERLLELLEQQHQQRLASLPQPHTMQTVIQSENTDLRLLREARLELKQALRNQPDNLALLDLLLWTQQREFDLTQQQTRHPQQSYHPL</sequence>
<dbReference type="EMBL" id="BAABLF010000013">
    <property type="protein sequence ID" value="GAA5192294.1"/>
    <property type="molecule type" value="Genomic_DNA"/>
</dbReference>
<gene>
    <name evidence="1" type="ORF">GCM10025772_21150</name>
</gene>
<evidence type="ECO:0000313" key="1">
    <source>
        <dbReference type="EMBL" id="GAA5192294.1"/>
    </source>
</evidence>
<comment type="caution">
    <text evidence="1">The sequence shown here is derived from an EMBL/GenBank/DDBJ whole genome shotgun (WGS) entry which is preliminary data.</text>
</comment>
<protein>
    <submittedName>
        <fullName evidence="1">Uncharacterized protein</fullName>
    </submittedName>
</protein>
<organism evidence="1 2">
    <name type="scientific">Ferrimonas gelatinilytica</name>
    <dbReference type="NCBI Taxonomy" id="1255257"/>
    <lineage>
        <taxon>Bacteria</taxon>
        <taxon>Pseudomonadati</taxon>
        <taxon>Pseudomonadota</taxon>
        <taxon>Gammaproteobacteria</taxon>
        <taxon>Alteromonadales</taxon>
        <taxon>Ferrimonadaceae</taxon>
        <taxon>Ferrimonas</taxon>
    </lineage>
</organism>
<name>A0ABP9S7A4_9GAMM</name>
<reference evidence="2" key="1">
    <citation type="journal article" date="2019" name="Int. J. Syst. Evol. Microbiol.">
        <title>The Global Catalogue of Microorganisms (GCM) 10K type strain sequencing project: providing services to taxonomists for standard genome sequencing and annotation.</title>
        <authorList>
            <consortium name="The Broad Institute Genomics Platform"/>
            <consortium name="The Broad Institute Genome Sequencing Center for Infectious Disease"/>
            <person name="Wu L."/>
            <person name="Ma J."/>
        </authorList>
    </citation>
    <scope>NUCLEOTIDE SEQUENCE [LARGE SCALE GENOMIC DNA]</scope>
    <source>
        <strain evidence="2">JCM 18720</strain>
    </source>
</reference>